<dbReference type="GO" id="GO:0005524">
    <property type="term" value="F:ATP binding"/>
    <property type="evidence" value="ECO:0007669"/>
    <property type="project" value="UniProtKB-KW"/>
</dbReference>
<evidence type="ECO:0000256" key="8">
    <source>
        <dbReference type="PIRSR" id="PIRSR001589-1"/>
    </source>
</evidence>
<dbReference type="PIRSF" id="PIRSF001589">
    <property type="entry name" value="Asn_synthetase_glu-h"/>
    <property type="match status" value="1"/>
</dbReference>
<organism evidence="11 12">
    <name type="scientific">Litoribacter ruber</name>
    <dbReference type="NCBI Taxonomy" id="702568"/>
    <lineage>
        <taxon>Bacteria</taxon>
        <taxon>Pseudomonadati</taxon>
        <taxon>Bacteroidota</taxon>
        <taxon>Cytophagia</taxon>
        <taxon>Cytophagales</taxon>
        <taxon>Cyclobacteriaceae</taxon>
        <taxon>Litoribacter</taxon>
    </lineage>
</organism>
<proteinExistence type="inferred from homology"/>
<dbReference type="GO" id="GO:0004066">
    <property type="term" value="F:asparagine synthase (glutamine-hydrolyzing) activity"/>
    <property type="evidence" value="ECO:0007669"/>
    <property type="project" value="UniProtKB-EC"/>
</dbReference>
<keyword evidence="4 9" id="KW-0547">Nucleotide-binding</keyword>
<keyword evidence="8" id="KW-0061">Asparagine biosynthesis</keyword>
<dbReference type="InterPro" id="IPR029055">
    <property type="entry name" value="Ntn_hydrolases_N"/>
</dbReference>
<dbReference type="GO" id="GO:0005829">
    <property type="term" value="C:cytosol"/>
    <property type="evidence" value="ECO:0007669"/>
    <property type="project" value="TreeGrafter"/>
</dbReference>
<accession>A0AAP2CH11</accession>
<evidence type="ECO:0000256" key="7">
    <source>
        <dbReference type="ARBA" id="ARBA00048741"/>
    </source>
</evidence>
<dbReference type="InterPro" id="IPR006426">
    <property type="entry name" value="Asn_synth_AEB"/>
</dbReference>
<keyword evidence="12" id="KW-1185">Reference proteome</keyword>
<evidence type="ECO:0000313" key="12">
    <source>
        <dbReference type="Proteomes" id="UP001319104"/>
    </source>
</evidence>
<evidence type="ECO:0000256" key="4">
    <source>
        <dbReference type="ARBA" id="ARBA00022741"/>
    </source>
</evidence>
<feature type="binding site" evidence="9">
    <location>
        <position position="99"/>
    </location>
    <ligand>
        <name>L-glutamine</name>
        <dbReference type="ChEBI" id="CHEBI:58359"/>
    </ligand>
</feature>
<keyword evidence="5 9" id="KW-0067">ATP-binding</keyword>
<dbReference type="CDD" id="cd00712">
    <property type="entry name" value="AsnB"/>
    <property type="match status" value="1"/>
</dbReference>
<dbReference type="Pfam" id="PF13537">
    <property type="entry name" value="GATase_7"/>
    <property type="match status" value="1"/>
</dbReference>
<reference evidence="11 12" key="1">
    <citation type="submission" date="2021-05" db="EMBL/GenBank/DDBJ databases">
        <authorList>
            <person name="Zhang Z.D."/>
            <person name="Osman G."/>
        </authorList>
    </citation>
    <scope>NUCLEOTIDE SEQUENCE [LARGE SCALE GENOMIC DNA]</scope>
    <source>
        <strain evidence="11 12">KCTC 32217</strain>
    </source>
</reference>
<evidence type="ECO:0000256" key="3">
    <source>
        <dbReference type="ARBA" id="ARBA00012737"/>
    </source>
</evidence>
<feature type="active site" description="For GATase activity" evidence="8">
    <location>
        <position position="2"/>
    </location>
</feature>
<dbReference type="InterPro" id="IPR051786">
    <property type="entry name" value="ASN_synthetase/amidase"/>
</dbReference>
<sequence length="600" mass="68187">MCGINFLVNPGNDGQQKIRAMMEATQHRGPDHSDWEGVDNHLFVAGNRLKILDLGDLANQPIITSDGNGILVWNGALYNYQDLRNELLDHGVSFATQSDSEMLIQWLKLFGAEGALKLEGMFSFVFVDKSKKSILVARDVTGKKPLYYFHKQNQWAFSSETVGIMASELINAQLDTEQLLPYFYSRHPFPENSLYKDVKQMRPGKLLELNFEGEIVSDIRLEQGIAQTEKLPNLEEFENLLLDAVLKHFHAEVPVGVILSGGADSSLLLKTWHRETGTPLHTYTAIFEKKYQKLYPDAQFAREVAISMHCGHHEVLITQQSLLNNWPAYIASLDQPIGDSASFLTWMIGREAKKQVKVLISGAGADELFSGYNRHQAFRKYLKQPGLYYNLASIVNKLGLGSRYMKKFAASIDSDPVATYMNFSSLQSIPPEHQNQFRKYYPNDYKEPYKNALEWDRGYYLVNDILKVHDNATMAHGIEGRAPYLDKGILNLSRSLSGELHLGLEPKLWIKQLLIKYGLQRVAGRKKHGFGLPLKEWLSEEGVFKATVFQDIEDFHRTHGSLMPTEMRKIAENPALFVKAGFLQLFNLYILASWVKHRGL</sequence>
<dbReference type="GO" id="GO:0006529">
    <property type="term" value="P:asparagine biosynthetic process"/>
    <property type="evidence" value="ECO:0007669"/>
    <property type="project" value="UniProtKB-KW"/>
</dbReference>
<comment type="pathway">
    <text evidence="1">Amino-acid biosynthesis; L-asparagine biosynthesis; L-asparagine from L-aspartate (L-Gln route): step 1/1.</text>
</comment>
<dbReference type="EMBL" id="JAHCMY010000002">
    <property type="protein sequence ID" value="MBS9523439.1"/>
    <property type="molecule type" value="Genomic_DNA"/>
</dbReference>
<dbReference type="Gene3D" id="3.60.20.10">
    <property type="entry name" value="Glutamine Phosphoribosylpyrophosphate, subunit 1, domain 1"/>
    <property type="match status" value="1"/>
</dbReference>
<dbReference type="SUPFAM" id="SSF56235">
    <property type="entry name" value="N-terminal nucleophile aminohydrolases (Ntn hydrolases)"/>
    <property type="match status" value="1"/>
</dbReference>
<feature type="domain" description="Glutamine amidotransferase type-2" evidence="10">
    <location>
        <begin position="2"/>
        <end position="212"/>
    </location>
</feature>
<evidence type="ECO:0000256" key="1">
    <source>
        <dbReference type="ARBA" id="ARBA00005187"/>
    </source>
</evidence>
<protein>
    <recommendedName>
        <fullName evidence="3">asparagine synthase (glutamine-hydrolyzing)</fullName>
        <ecNumber evidence="3">6.3.5.4</ecNumber>
    </recommendedName>
</protein>
<comment type="caution">
    <text evidence="11">The sequence shown here is derived from an EMBL/GenBank/DDBJ whole genome shotgun (WGS) entry which is preliminary data.</text>
</comment>
<evidence type="ECO:0000313" key="11">
    <source>
        <dbReference type="EMBL" id="MBS9523439.1"/>
    </source>
</evidence>
<dbReference type="InterPro" id="IPR014729">
    <property type="entry name" value="Rossmann-like_a/b/a_fold"/>
</dbReference>
<dbReference type="SUPFAM" id="SSF52402">
    <property type="entry name" value="Adenine nucleotide alpha hydrolases-like"/>
    <property type="match status" value="1"/>
</dbReference>
<keyword evidence="8" id="KW-0028">Amino-acid biosynthesis</keyword>
<dbReference type="Pfam" id="PF00733">
    <property type="entry name" value="Asn_synthase"/>
    <property type="match status" value="1"/>
</dbReference>
<evidence type="ECO:0000259" key="10">
    <source>
        <dbReference type="PROSITE" id="PS51278"/>
    </source>
</evidence>
<keyword evidence="11" id="KW-0436">Ligase</keyword>
<dbReference type="InterPro" id="IPR001962">
    <property type="entry name" value="Asn_synthase"/>
</dbReference>
<evidence type="ECO:0000256" key="6">
    <source>
        <dbReference type="ARBA" id="ARBA00022962"/>
    </source>
</evidence>
<dbReference type="NCBIfam" id="TIGR01536">
    <property type="entry name" value="asn_synth_AEB"/>
    <property type="match status" value="1"/>
</dbReference>
<evidence type="ECO:0000256" key="9">
    <source>
        <dbReference type="PIRSR" id="PIRSR001589-2"/>
    </source>
</evidence>
<dbReference type="InterPro" id="IPR033738">
    <property type="entry name" value="AsnB_N"/>
</dbReference>
<dbReference type="PANTHER" id="PTHR43284">
    <property type="entry name" value="ASPARAGINE SYNTHETASE (GLUTAMINE-HYDROLYZING)"/>
    <property type="match status" value="1"/>
</dbReference>
<comment type="similarity">
    <text evidence="2">Belongs to the asparagine synthetase family.</text>
</comment>
<dbReference type="AlphaFoldDB" id="A0AAP2CH11"/>
<dbReference type="EC" id="6.3.5.4" evidence="3"/>
<comment type="catalytic activity">
    <reaction evidence="7">
        <text>L-aspartate + L-glutamine + ATP + H2O = L-asparagine + L-glutamate + AMP + diphosphate + H(+)</text>
        <dbReference type="Rhea" id="RHEA:12228"/>
        <dbReference type="ChEBI" id="CHEBI:15377"/>
        <dbReference type="ChEBI" id="CHEBI:15378"/>
        <dbReference type="ChEBI" id="CHEBI:29985"/>
        <dbReference type="ChEBI" id="CHEBI:29991"/>
        <dbReference type="ChEBI" id="CHEBI:30616"/>
        <dbReference type="ChEBI" id="CHEBI:33019"/>
        <dbReference type="ChEBI" id="CHEBI:58048"/>
        <dbReference type="ChEBI" id="CHEBI:58359"/>
        <dbReference type="ChEBI" id="CHEBI:456215"/>
        <dbReference type="EC" id="6.3.5.4"/>
    </reaction>
</comment>
<evidence type="ECO:0000256" key="2">
    <source>
        <dbReference type="ARBA" id="ARBA00005752"/>
    </source>
</evidence>
<keyword evidence="6 8" id="KW-0315">Glutamine amidotransferase</keyword>
<gene>
    <name evidence="11" type="primary">asnB</name>
    <name evidence="11" type="ORF">KI659_05335</name>
</gene>
<dbReference type="Proteomes" id="UP001319104">
    <property type="component" value="Unassembled WGS sequence"/>
</dbReference>
<dbReference type="InterPro" id="IPR017932">
    <property type="entry name" value="GATase_2_dom"/>
</dbReference>
<name>A0AAP2CH11_9BACT</name>
<dbReference type="RefSeq" id="WP_213944330.1">
    <property type="nucleotide sequence ID" value="NZ_JAHCMY010000002.1"/>
</dbReference>
<dbReference type="CDD" id="cd01991">
    <property type="entry name" value="Asn_synthase_B_C"/>
    <property type="match status" value="1"/>
</dbReference>
<dbReference type="PANTHER" id="PTHR43284:SF1">
    <property type="entry name" value="ASPARAGINE SYNTHETASE"/>
    <property type="match status" value="1"/>
</dbReference>
<dbReference type="Gene3D" id="3.40.50.620">
    <property type="entry name" value="HUPs"/>
    <property type="match status" value="1"/>
</dbReference>
<feature type="binding site" evidence="9">
    <location>
        <begin position="361"/>
        <end position="362"/>
    </location>
    <ligand>
        <name>ATP</name>
        <dbReference type="ChEBI" id="CHEBI:30616"/>
    </ligand>
</feature>
<dbReference type="PROSITE" id="PS51278">
    <property type="entry name" value="GATASE_TYPE_2"/>
    <property type="match status" value="1"/>
</dbReference>
<evidence type="ECO:0000256" key="5">
    <source>
        <dbReference type="ARBA" id="ARBA00022840"/>
    </source>
</evidence>